<keyword evidence="2" id="KW-1185">Reference proteome</keyword>
<proteinExistence type="predicted"/>
<sequence>MTQAPLNLDRFASDLTDQLVAVLSQSREPALTRAVQRSAEAAEDFCRERPLACAAGCPHCCVLNVAVLLPEAMIIASWIQAQFSPTVFGALRERLNFHLSWSRWMDDEERIAKRMQCPMLDETGRCAIHPVRPLSCRGVASLDAASCHEAFRPIITDEAPLVVADLLRKALYNEAFTALARALRHHRLDDRSIDLGLGVVGFLDRPECRELLLCGAQLPRDFWA</sequence>
<protein>
    <submittedName>
        <fullName evidence="1">YkgJ family cysteine cluster protein</fullName>
    </submittedName>
</protein>
<organism evidence="1 2">
    <name type="scientific">Geomesophilobacter sediminis</name>
    <dbReference type="NCBI Taxonomy" id="2798584"/>
    <lineage>
        <taxon>Bacteria</taxon>
        <taxon>Pseudomonadati</taxon>
        <taxon>Thermodesulfobacteriota</taxon>
        <taxon>Desulfuromonadia</taxon>
        <taxon>Geobacterales</taxon>
        <taxon>Geobacteraceae</taxon>
        <taxon>Geomesophilobacter</taxon>
    </lineage>
</organism>
<reference evidence="1" key="1">
    <citation type="submission" date="2020-12" db="EMBL/GenBank/DDBJ databases">
        <title>Geomonas sp. Red875, isolated from river sediment.</title>
        <authorList>
            <person name="Xu Z."/>
            <person name="Zhang Z."/>
            <person name="Masuda Y."/>
            <person name="Itoh H."/>
            <person name="Senoo K."/>
        </authorList>
    </citation>
    <scope>NUCLEOTIDE SEQUENCE</scope>
    <source>
        <strain evidence="1">Red875</strain>
    </source>
</reference>
<name>A0A8J7LYT1_9BACT</name>
<dbReference type="Pfam" id="PF03692">
    <property type="entry name" value="CxxCxxCC"/>
    <property type="match status" value="1"/>
</dbReference>
<dbReference type="Proteomes" id="UP000636888">
    <property type="component" value="Unassembled WGS sequence"/>
</dbReference>
<dbReference type="AlphaFoldDB" id="A0A8J7LYT1"/>
<evidence type="ECO:0000313" key="1">
    <source>
        <dbReference type="EMBL" id="MBJ6725521.1"/>
    </source>
</evidence>
<comment type="caution">
    <text evidence="1">The sequence shown here is derived from an EMBL/GenBank/DDBJ whole genome shotgun (WGS) entry which is preliminary data.</text>
</comment>
<accession>A0A8J7LYT1</accession>
<gene>
    <name evidence="1" type="ORF">JFN93_12445</name>
</gene>
<dbReference type="EMBL" id="JAEMHM010000009">
    <property type="protein sequence ID" value="MBJ6725521.1"/>
    <property type="molecule type" value="Genomic_DNA"/>
</dbReference>
<dbReference type="InterPro" id="IPR005358">
    <property type="entry name" value="Puta_zinc/iron-chelating_dom"/>
</dbReference>
<evidence type="ECO:0000313" key="2">
    <source>
        <dbReference type="Proteomes" id="UP000636888"/>
    </source>
</evidence>
<dbReference type="RefSeq" id="WP_199384412.1">
    <property type="nucleotide sequence ID" value="NZ_JAEMHM010000009.1"/>
</dbReference>